<evidence type="ECO:0000259" key="3">
    <source>
        <dbReference type="Pfam" id="PF09377"/>
    </source>
</evidence>
<dbReference type="SUPFAM" id="SSF109728">
    <property type="entry name" value="Hypothetical protein AF0491, middle domain"/>
    <property type="match status" value="1"/>
</dbReference>
<dbReference type="InterPro" id="IPR018978">
    <property type="entry name" value="SDO1/SBDS_central"/>
</dbReference>
<dbReference type="OrthoDB" id="84504at2157"/>
<dbReference type="InterPro" id="IPR036786">
    <property type="entry name" value="Ribosome_mat_SBDS_N_sf"/>
</dbReference>
<keyword evidence="6" id="KW-1185">Reference proteome</keyword>
<evidence type="ECO:0000313" key="6">
    <source>
        <dbReference type="Proteomes" id="UP000423396"/>
    </source>
</evidence>
<feature type="domain" description="Ribosome maturation protein SDO1/SBDS central" evidence="3">
    <location>
        <begin position="101"/>
        <end position="162"/>
    </location>
</feature>
<dbReference type="Gene3D" id="3.30.70.240">
    <property type="match status" value="1"/>
</dbReference>
<dbReference type="RefSeq" id="WP_156005132.1">
    <property type="nucleotide sequence ID" value="NZ_CP045483.1"/>
</dbReference>
<reference evidence="5 6" key="1">
    <citation type="submission" date="2019-10" db="EMBL/GenBank/DDBJ databases">
        <title>Genome Sequences from Six Type Strain Members of the Archaeal Family Sulfolobaceae: Acidianus ambivalens, Acidianus infernus, Metallosphaera prunae, Stygiolobus azoricus, Sulfolobus metallicus, and Sulfurisphaera ohwakuensis.</title>
        <authorList>
            <person name="Counts J.A."/>
            <person name="Kelly R.M."/>
        </authorList>
    </citation>
    <scope>NUCLEOTIDE SEQUENCE [LARGE SCALE GENOMIC DNA]</scope>
    <source>
        <strain evidence="5 6">FC6</strain>
    </source>
</reference>
<dbReference type="InterPro" id="IPR035647">
    <property type="entry name" value="EFG_III/V"/>
</dbReference>
<organism evidence="5 6">
    <name type="scientific">Stygiolobus azoricus</name>
    <dbReference type="NCBI Taxonomy" id="41675"/>
    <lineage>
        <taxon>Archaea</taxon>
        <taxon>Thermoproteota</taxon>
        <taxon>Thermoprotei</taxon>
        <taxon>Sulfolobales</taxon>
        <taxon>Sulfolobaceae</taxon>
        <taxon>Stygiolobus</taxon>
    </lineage>
</organism>
<dbReference type="PANTHER" id="PTHR10927">
    <property type="entry name" value="RIBOSOME MATURATION PROTEIN SBDS"/>
    <property type="match status" value="1"/>
</dbReference>
<evidence type="ECO:0000256" key="1">
    <source>
        <dbReference type="ARBA" id="ARBA00007433"/>
    </source>
</evidence>
<dbReference type="InterPro" id="IPR046928">
    <property type="entry name" value="SDO1/SBDS_C"/>
</dbReference>
<dbReference type="GeneID" id="42797836"/>
<gene>
    <name evidence="5" type="ORF">D1868_02140</name>
</gene>
<protein>
    <submittedName>
        <fullName evidence="5">Ribosome assembly factor SBDS</fullName>
    </submittedName>
</protein>
<dbReference type="Pfam" id="PF09377">
    <property type="entry name" value="SBDS_domain_II"/>
    <property type="match status" value="1"/>
</dbReference>
<name>A0A650CMJ7_9CREN</name>
<dbReference type="InterPro" id="IPR037188">
    <property type="entry name" value="Sdo1/SBDS_central_sf"/>
</dbReference>
<dbReference type="Pfam" id="PF01172">
    <property type="entry name" value="SBDS_N"/>
    <property type="match status" value="1"/>
</dbReference>
<dbReference type="NCBIfam" id="TIGR00291">
    <property type="entry name" value="RNA_SBDS"/>
    <property type="match status" value="1"/>
</dbReference>
<dbReference type="Proteomes" id="UP000423396">
    <property type="component" value="Chromosome"/>
</dbReference>
<evidence type="ECO:0000259" key="2">
    <source>
        <dbReference type="Pfam" id="PF01172"/>
    </source>
</evidence>
<comment type="similarity">
    <text evidence="1">Belongs to the SDO1/SBDS family.</text>
</comment>
<dbReference type="Pfam" id="PF20268">
    <property type="entry name" value="SBDS_C"/>
    <property type="match status" value="1"/>
</dbReference>
<dbReference type="EMBL" id="CP045483">
    <property type="protein sequence ID" value="QGR18902.1"/>
    <property type="molecule type" value="Genomic_DNA"/>
</dbReference>
<dbReference type="Gene3D" id="3.30.1250.10">
    <property type="entry name" value="Ribosome maturation protein SBDS, N-terminal domain"/>
    <property type="match status" value="1"/>
</dbReference>
<evidence type="ECO:0000259" key="4">
    <source>
        <dbReference type="Pfam" id="PF20268"/>
    </source>
</evidence>
<accession>A0A650CMJ7</accession>
<dbReference type="InterPro" id="IPR002140">
    <property type="entry name" value="Sdo1/SBDS"/>
</dbReference>
<evidence type="ECO:0000313" key="5">
    <source>
        <dbReference type="EMBL" id="QGR18902.1"/>
    </source>
</evidence>
<dbReference type="InterPro" id="IPR019783">
    <property type="entry name" value="SDO1/SBDS_N"/>
</dbReference>
<dbReference type="Gene3D" id="1.10.10.900">
    <property type="entry name" value="SBDS protein C-terminal domain, subdomain 1"/>
    <property type="match status" value="1"/>
</dbReference>
<dbReference type="InterPro" id="IPR039100">
    <property type="entry name" value="Sdo1/SBDS-like"/>
</dbReference>
<dbReference type="SUPFAM" id="SSF89895">
    <property type="entry name" value="FYSH domain"/>
    <property type="match status" value="1"/>
</dbReference>
<dbReference type="KEGG" id="sazo:D1868_02140"/>
<dbReference type="PANTHER" id="PTHR10927:SF4">
    <property type="entry name" value="RIBOSOME MATURATION PROTEIN SDO1 HOMOLOG"/>
    <property type="match status" value="1"/>
</dbReference>
<dbReference type="SUPFAM" id="SSF54980">
    <property type="entry name" value="EF-G C-terminal domain-like"/>
    <property type="match status" value="1"/>
</dbReference>
<proteinExistence type="inferred from homology"/>
<feature type="domain" description="Ribosome maturation protein SDO1/SBDS C-terminal" evidence="4">
    <location>
        <begin position="165"/>
        <end position="230"/>
    </location>
</feature>
<feature type="domain" description="Ribosome maturation protein SDO1/SBDS N-terminal" evidence="2">
    <location>
        <begin position="7"/>
        <end position="93"/>
    </location>
</feature>
<dbReference type="GO" id="GO:0042256">
    <property type="term" value="P:cytosolic ribosome assembly"/>
    <property type="evidence" value="ECO:0007669"/>
    <property type="project" value="InterPro"/>
</dbReference>
<sequence length="233" mass="26132">MTKKEEMVIARYEHGGERFEILVRPKEAMDLRNGKSVSLSDVVISDTIYKDIKKGLKASPSSLKKVFGTTDFEEVARQIILKGEIPLTAEQRKEILENKRKQVIDYIARNAIDPKTNLPIPRTRIEMAMEQAKVQIDPNKDVEGQALQIVKEIAKVIPIKIAKALIEIKVDPKYSSKVKSQLHNLGEVKKTNWLGDGTLVAEIEIPAGAQQEVIDKLNSLTKGEVEVKIVLVK</sequence>
<dbReference type="AlphaFoldDB" id="A0A650CMJ7"/>